<name>A0A8D9EGT9_9HEMI</name>
<reference evidence="1" key="1">
    <citation type="submission" date="2021-05" db="EMBL/GenBank/DDBJ databases">
        <authorList>
            <person name="Alioto T."/>
            <person name="Alioto T."/>
            <person name="Gomez Garrido J."/>
        </authorList>
    </citation>
    <scope>NUCLEOTIDE SEQUENCE</scope>
</reference>
<protein>
    <submittedName>
        <fullName evidence="1">Uncharacterized protein</fullName>
    </submittedName>
</protein>
<dbReference type="AlphaFoldDB" id="A0A8D9EGT9"/>
<sequence length="110" mass="12761">MCGHTFRPAGKIYDPIVCLFLPPRYVQRFWALSLLSQLELEHDKTKNGKTVKLIVFDDIVTPSYKLMGKNFLLYTLFCDRNLAFFRPLSVSSKAHFVFSCYFCRLSVSLP</sequence>
<organism evidence="1">
    <name type="scientific">Cacopsylla melanoneura</name>
    <dbReference type="NCBI Taxonomy" id="428564"/>
    <lineage>
        <taxon>Eukaryota</taxon>
        <taxon>Metazoa</taxon>
        <taxon>Ecdysozoa</taxon>
        <taxon>Arthropoda</taxon>
        <taxon>Hexapoda</taxon>
        <taxon>Insecta</taxon>
        <taxon>Pterygota</taxon>
        <taxon>Neoptera</taxon>
        <taxon>Paraneoptera</taxon>
        <taxon>Hemiptera</taxon>
        <taxon>Sternorrhyncha</taxon>
        <taxon>Psylloidea</taxon>
        <taxon>Psyllidae</taxon>
        <taxon>Psyllinae</taxon>
        <taxon>Cacopsylla</taxon>
    </lineage>
</organism>
<dbReference type="EMBL" id="HBUF01531759">
    <property type="protein sequence ID" value="CAG6752039.1"/>
    <property type="molecule type" value="Transcribed_RNA"/>
</dbReference>
<evidence type="ECO:0000313" key="1">
    <source>
        <dbReference type="EMBL" id="CAG6752039.1"/>
    </source>
</evidence>
<accession>A0A8D9EGT9</accession>
<proteinExistence type="predicted"/>